<keyword evidence="4" id="KW-1185">Reference proteome</keyword>
<name>A0AAD7YSJ7_MYTSE</name>
<dbReference type="InterPro" id="IPR036574">
    <property type="entry name" value="Scorpion_toxin-like_sf"/>
</dbReference>
<dbReference type="GO" id="GO:0051707">
    <property type="term" value="P:response to other organism"/>
    <property type="evidence" value="ECO:0007669"/>
    <property type="project" value="UniProtKB-ARBA"/>
</dbReference>
<organism evidence="3 4">
    <name type="scientific">Mythimna separata</name>
    <name type="common">Oriental armyworm</name>
    <name type="synonym">Pseudaletia separata</name>
    <dbReference type="NCBI Taxonomy" id="271217"/>
    <lineage>
        <taxon>Eukaryota</taxon>
        <taxon>Metazoa</taxon>
        <taxon>Ecdysozoa</taxon>
        <taxon>Arthropoda</taxon>
        <taxon>Hexapoda</taxon>
        <taxon>Insecta</taxon>
        <taxon>Pterygota</taxon>
        <taxon>Neoptera</taxon>
        <taxon>Endopterygota</taxon>
        <taxon>Lepidoptera</taxon>
        <taxon>Glossata</taxon>
        <taxon>Ditrysia</taxon>
        <taxon>Noctuoidea</taxon>
        <taxon>Noctuidae</taxon>
        <taxon>Noctuinae</taxon>
        <taxon>Hadenini</taxon>
        <taxon>Mythimna</taxon>
    </lineage>
</organism>
<comment type="caution">
    <text evidence="3">The sequence shown here is derived from an EMBL/GenBank/DDBJ whole genome shotgun (WGS) entry which is preliminary data.</text>
</comment>
<keyword evidence="2" id="KW-0732">Signal</keyword>
<feature type="chain" id="PRO_5042039530" evidence="2">
    <location>
        <begin position="18"/>
        <end position="619"/>
    </location>
</feature>
<proteinExistence type="predicted"/>
<feature type="signal peptide" evidence="2">
    <location>
        <begin position="1"/>
        <end position="17"/>
    </location>
</feature>
<evidence type="ECO:0000256" key="2">
    <source>
        <dbReference type="SAM" id="SignalP"/>
    </source>
</evidence>
<sequence length="619" mass="69068">MFSKIIFVLATVCIVNASVLTGSDAHTVPDNSASNIEDSVSSRKCTHQECNAMCHRLKFREGTCIAGRCNCNVFFPIPNADAVPDDSVSNIEDSVSPRKCTHEQCNTLSHKLKFREGVCIAGRCSCNNYFPIPNADAVTNVEDSISPRKCTHEQCNTLCHKLKFREGVCIAGRCSCNNYFPIPNDADGLDESITQDNNFPSDDYLSTEDVDSEDSVSVSELSEDPTKRGCNPQACHQLCRRIKQAGGVCVNGRCRCDHFLGTEDAVDEYSELDRKRCRITKCNRTCTRRGYNGATCVEGRCKCYNTTTTPLPVSELSEDPTKRGCNPQACHQLCRRIKQAGGACVNGRCKCDHFLGTEDAVDEYSELDTRRCRITKCNRTCTRRGYEGATCVEGRCKCYNTTKTPLPISELSEDPSKRGCNPQACHQLCRRIKRSGGACVNGRCKCDIFLGAEVSEESLPVSELSEDPTKRGCNPQACHQLCRRIKRSGGACVNGRCKCDIFLGAEGNAIDEYPEVDTRRVCSKWQCNRTCTRRGYAGARCVNGWCKCHDKIQKEDATPLNNIASDVNEESYDILKNNEEELSPRWSLECNIFKCTEKCYHLKFDLGWCYKGRCECYKN</sequence>
<dbReference type="EMBL" id="JARGEI010000010">
    <property type="protein sequence ID" value="KAJ8724837.1"/>
    <property type="molecule type" value="Genomic_DNA"/>
</dbReference>
<dbReference type="Proteomes" id="UP001231518">
    <property type="component" value="Chromosome 7"/>
</dbReference>
<evidence type="ECO:0000313" key="3">
    <source>
        <dbReference type="EMBL" id="KAJ8724837.1"/>
    </source>
</evidence>
<evidence type="ECO:0000256" key="1">
    <source>
        <dbReference type="SAM" id="MobiDB-lite"/>
    </source>
</evidence>
<feature type="region of interest" description="Disordered" evidence="1">
    <location>
        <begin position="200"/>
        <end position="229"/>
    </location>
</feature>
<gene>
    <name evidence="3" type="ORF">PYW07_015795</name>
</gene>
<protein>
    <submittedName>
        <fullName evidence="3">Uncharacterized protein</fullName>
    </submittedName>
</protein>
<dbReference type="AlphaFoldDB" id="A0AAD7YSJ7"/>
<reference evidence="3" key="1">
    <citation type="submission" date="2023-03" db="EMBL/GenBank/DDBJ databases">
        <title>Chromosome-level genomes of two armyworms, Mythimna separata and Mythimna loreyi, provide insights into the biosynthesis and reception of sex pheromones.</title>
        <authorList>
            <person name="Zhao H."/>
        </authorList>
    </citation>
    <scope>NUCLEOTIDE SEQUENCE</scope>
    <source>
        <strain evidence="3">BeijingLab</strain>
        <tissue evidence="3">Pupa</tissue>
    </source>
</reference>
<feature type="compositionally biased region" description="Acidic residues" evidence="1">
    <location>
        <begin position="205"/>
        <end position="214"/>
    </location>
</feature>
<accession>A0AAD7YSJ7</accession>
<dbReference type="Gene3D" id="3.30.30.10">
    <property type="entry name" value="Knottin, scorpion toxin-like"/>
    <property type="match status" value="11"/>
</dbReference>
<evidence type="ECO:0000313" key="4">
    <source>
        <dbReference type="Proteomes" id="UP001231518"/>
    </source>
</evidence>